<dbReference type="CDD" id="cd01185">
    <property type="entry name" value="INTN1_C_like"/>
    <property type="match status" value="1"/>
</dbReference>
<dbReference type="Pfam" id="PF17293">
    <property type="entry name" value="Arm-DNA-bind_5"/>
    <property type="match status" value="1"/>
</dbReference>
<evidence type="ECO:0000256" key="3">
    <source>
        <dbReference type="ARBA" id="ARBA00023172"/>
    </source>
</evidence>
<dbReference type="InterPro" id="IPR025269">
    <property type="entry name" value="SAM-like_dom"/>
</dbReference>
<comment type="caution">
    <text evidence="5">The sequence shown here is derived from an EMBL/GenBank/DDBJ whole genome shotgun (WGS) entry which is preliminary data.</text>
</comment>
<dbReference type="Pfam" id="PF00589">
    <property type="entry name" value="Phage_integrase"/>
    <property type="match status" value="1"/>
</dbReference>
<dbReference type="GO" id="GO:0003677">
    <property type="term" value="F:DNA binding"/>
    <property type="evidence" value="ECO:0007669"/>
    <property type="project" value="UniProtKB-KW"/>
</dbReference>
<evidence type="ECO:0000313" key="6">
    <source>
        <dbReference type="Proteomes" id="UP000280368"/>
    </source>
</evidence>
<dbReference type="Pfam" id="PF13102">
    <property type="entry name" value="Phage_int_SAM_5"/>
    <property type="match status" value="1"/>
</dbReference>
<sequence>MKNVSILMYLKCRKNAKGESPIYLRVTVDGKRREVSLNESIDSSRWDQNKQRGRGNSETIAILNRRLVSIENNINLISQELVNGGVRVTIESLMNKYTGAEVKTHNLVEVFEYENKRIMKLVKPGTYSKYVAVLNNLKKYLLHQYKLTDLDIKRVDFQFVTDFDYYLRSEIGCANNYTVRTIKTFRQVVRTCLYKGWIDKDPCLNYKSKMVREETGFLTKAEIDSIYSKEFAIKRLDQVRDVFIVSCYTGLAYVDVHLLCKDDIVTNLDGTTWINIHRKKTNTFCNIPILPIVQEIFEKYKDDALVLNSGKLLPVPSNQRMNAYLKEIQDICAIKTLITSHLARHSFATSICRDFGLPLPTLSKIMGHTSMEQTLKYAKLTDQKLNSDVQELKNKLSKSNQATWGNSLSDVS</sequence>
<keyword evidence="2" id="KW-0238">DNA-binding</keyword>
<keyword evidence="6" id="KW-1185">Reference proteome</keyword>
<dbReference type="InterPro" id="IPR010998">
    <property type="entry name" value="Integrase_recombinase_N"/>
</dbReference>
<evidence type="ECO:0000259" key="4">
    <source>
        <dbReference type="PROSITE" id="PS51898"/>
    </source>
</evidence>
<dbReference type="OrthoDB" id="1098628at2"/>
<dbReference type="InterPro" id="IPR013762">
    <property type="entry name" value="Integrase-like_cat_sf"/>
</dbReference>
<dbReference type="PANTHER" id="PTHR30349:SF64">
    <property type="entry name" value="PROPHAGE INTEGRASE INTD-RELATED"/>
    <property type="match status" value="1"/>
</dbReference>
<name>A0A3L9ZZS5_9FLAO</name>
<reference evidence="5 6" key="1">
    <citation type="submission" date="2018-10" db="EMBL/GenBank/DDBJ databases">
        <title>Genomic Encyclopedia of Archaeal and Bacterial Type Strains, Phase II (KMG-II): from individual species to whole genera.</title>
        <authorList>
            <person name="Goeker M."/>
        </authorList>
    </citation>
    <scope>NUCLEOTIDE SEQUENCE [LARGE SCALE GENOMIC DNA]</scope>
    <source>
        <strain evidence="5 6">DSM 19727</strain>
    </source>
</reference>
<dbReference type="InterPro" id="IPR002104">
    <property type="entry name" value="Integrase_catalytic"/>
</dbReference>
<keyword evidence="3" id="KW-0233">DNA recombination</keyword>
<evidence type="ECO:0000313" key="5">
    <source>
        <dbReference type="EMBL" id="RMA77946.1"/>
    </source>
</evidence>
<evidence type="ECO:0000256" key="1">
    <source>
        <dbReference type="ARBA" id="ARBA00008857"/>
    </source>
</evidence>
<dbReference type="Gene3D" id="1.10.443.10">
    <property type="entry name" value="Intergrase catalytic core"/>
    <property type="match status" value="1"/>
</dbReference>
<dbReference type="Proteomes" id="UP000280368">
    <property type="component" value="Unassembled WGS sequence"/>
</dbReference>
<dbReference type="InterPro" id="IPR050090">
    <property type="entry name" value="Tyrosine_recombinase_XerCD"/>
</dbReference>
<dbReference type="InterPro" id="IPR035386">
    <property type="entry name" value="Arm-DNA-bind_5"/>
</dbReference>
<dbReference type="PANTHER" id="PTHR30349">
    <property type="entry name" value="PHAGE INTEGRASE-RELATED"/>
    <property type="match status" value="1"/>
</dbReference>
<organism evidence="5 6">
    <name type="scientific">Flavobacterium weaverense</name>
    <dbReference type="NCBI Taxonomy" id="271156"/>
    <lineage>
        <taxon>Bacteria</taxon>
        <taxon>Pseudomonadati</taxon>
        <taxon>Bacteroidota</taxon>
        <taxon>Flavobacteriia</taxon>
        <taxon>Flavobacteriales</taxon>
        <taxon>Flavobacteriaceae</taxon>
        <taxon>Flavobacterium</taxon>
    </lineage>
</organism>
<accession>A0A3L9ZZS5</accession>
<dbReference type="PROSITE" id="PS51898">
    <property type="entry name" value="TYR_RECOMBINASE"/>
    <property type="match status" value="1"/>
</dbReference>
<proteinExistence type="inferred from homology"/>
<dbReference type="InterPro" id="IPR011010">
    <property type="entry name" value="DNA_brk_join_enz"/>
</dbReference>
<feature type="domain" description="Tyr recombinase" evidence="4">
    <location>
        <begin position="213"/>
        <end position="390"/>
    </location>
</feature>
<dbReference type="EMBL" id="REFH01000007">
    <property type="protein sequence ID" value="RMA77946.1"/>
    <property type="molecule type" value="Genomic_DNA"/>
</dbReference>
<dbReference type="GO" id="GO:0006310">
    <property type="term" value="P:DNA recombination"/>
    <property type="evidence" value="ECO:0007669"/>
    <property type="project" value="UniProtKB-KW"/>
</dbReference>
<dbReference type="GO" id="GO:0015074">
    <property type="term" value="P:DNA integration"/>
    <property type="evidence" value="ECO:0007669"/>
    <property type="project" value="InterPro"/>
</dbReference>
<dbReference type="AlphaFoldDB" id="A0A3L9ZZS5"/>
<evidence type="ECO:0000256" key="2">
    <source>
        <dbReference type="ARBA" id="ARBA00023125"/>
    </source>
</evidence>
<protein>
    <submittedName>
        <fullName evidence="5">Site-specific recombinase XerD</fullName>
    </submittedName>
</protein>
<dbReference type="Gene3D" id="1.10.150.130">
    <property type="match status" value="1"/>
</dbReference>
<gene>
    <name evidence="5" type="ORF">BC961_0306</name>
</gene>
<dbReference type="SUPFAM" id="SSF56349">
    <property type="entry name" value="DNA breaking-rejoining enzymes"/>
    <property type="match status" value="1"/>
</dbReference>
<comment type="similarity">
    <text evidence="1">Belongs to the 'phage' integrase family.</text>
</comment>
<dbReference type="RefSeq" id="WP_121924077.1">
    <property type="nucleotide sequence ID" value="NZ_CBCSGA010000002.1"/>
</dbReference>